<dbReference type="HOGENOM" id="CLU_1701628_0_0_10"/>
<evidence type="ECO:0000313" key="2">
    <source>
        <dbReference type="Proteomes" id="UP000011058"/>
    </source>
</evidence>
<sequence>MDRRFYGGFTAMGNPEQIIKAGEATRFSSDNQPEDSPRNTGPISKYLREIGDATELVMTLKITKPDKNGVPTTKESTHRIETIGGATIKKMLATRLYQQAINGDTTAAKIILDRTEGRVPQQLNLGNSDGSPLDIRDMSSLTIEQLRAIANGEA</sequence>
<dbReference type="STRING" id="1166018.FAES_3934"/>
<dbReference type="RefSeq" id="WP_015333039.1">
    <property type="nucleotide sequence ID" value="NC_020054.1"/>
</dbReference>
<dbReference type="OrthoDB" id="965906at2"/>
<accession>I0KCT7</accession>
<dbReference type="eggNOG" id="ENOG5033JSN">
    <property type="taxonomic scope" value="Bacteria"/>
</dbReference>
<keyword evidence="2" id="KW-1185">Reference proteome</keyword>
<dbReference type="AlphaFoldDB" id="I0KCT7"/>
<protein>
    <submittedName>
        <fullName evidence="1">Uncharacterized protein</fullName>
    </submittedName>
</protein>
<name>I0KCT7_9BACT</name>
<evidence type="ECO:0000313" key="1">
    <source>
        <dbReference type="EMBL" id="CCH01940.1"/>
    </source>
</evidence>
<reference evidence="1 2" key="1">
    <citation type="journal article" date="2012" name="J. Bacteriol.">
        <title>Genome Sequence of Fibrella aestuarina BUZ 2T, a Filamentous Marine Bacterium.</title>
        <authorList>
            <person name="Filippini M."/>
            <person name="Qi W."/>
            <person name="Blom J."/>
            <person name="Goesmann A."/>
            <person name="Smits T.H."/>
            <person name="Bagheri H.C."/>
        </authorList>
    </citation>
    <scope>NUCLEOTIDE SEQUENCE [LARGE SCALE GENOMIC DNA]</scope>
    <source>
        <strain evidence="2">BUZ 2T</strain>
    </source>
</reference>
<dbReference type="Proteomes" id="UP000011058">
    <property type="component" value="Chromosome"/>
</dbReference>
<dbReference type="EMBL" id="HE796683">
    <property type="protein sequence ID" value="CCH01940.1"/>
    <property type="molecule type" value="Genomic_DNA"/>
</dbReference>
<dbReference type="KEGG" id="fae:FAES_3934"/>
<proteinExistence type="predicted"/>
<organism evidence="1 2">
    <name type="scientific">Fibrella aestuarina BUZ 2</name>
    <dbReference type="NCBI Taxonomy" id="1166018"/>
    <lineage>
        <taxon>Bacteria</taxon>
        <taxon>Pseudomonadati</taxon>
        <taxon>Bacteroidota</taxon>
        <taxon>Cytophagia</taxon>
        <taxon>Cytophagales</taxon>
        <taxon>Spirosomataceae</taxon>
        <taxon>Fibrella</taxon>
    </lineage>
</organism>
<gene>
    <name evidence="1" type="ORF">FAES_3934</name>
</gene>